<evidence type="ECO:0000259" key="6">
    <source>
        <dbReference type="Pfam" id="PF04116"/>
    </source>
</evidence>
<reference evidence="7 8" key="1">
    <citation type="journal article" date="2016" name="Mol. Biol. Evol.">
        <title>Comparative Genomics of Early-Diverging Mushroom-Forming Fungi Provides Insights into the Origins of Lignocellulose Decay Capabilities.</title>
        <authorList>
            <person name="Nagy L.G."/>
            <person name="Riley R."/>
            <person name="Tritt A."/>
            <person name="Adam C."/>
            <person name="Daum C."/>
            <person name="Floudas D."/>
            <person name="Sun H."/>
            <person name="Yadav J.S."/>
            <person name="Pangilinan J."/>
            <person name="Larsson K.H."/>
            <person name="Matsuura K."/>
            <person name="Barry K."/>
            <person name="Labutti K."/>
            <person name="Kuo R."/>
            <person name="Ohm R.A."/>
            <person name="Bhattacharya S.S."/>
            <person name="Shirouzu T."/>
            <person name="Yoshinaga Y."/>
            <person name="Martin F.M."/>
            <person name="Grigoriev I.V."/>
            <person name="Hibbett D.S."/>
        </authorList>
    </citation>
    <scope>NUCLEOTIDE SEQUENCE [LARGE SCALE GENOMIC DNA]</scope>
    <source>
        <strain evidence="7 8">HHB12733</strain>
    </source>
</reference>
<dbReference type="GO" id="GO:0016020">
    <property type="term" value="C:membrane"/>
    <property type="evidence" value="ECO:0007669"/>
    <property type="project" value="UniProtKB-SubCell"/>
</dbReference>
<name>A0A165D8X6_9BASI</name>
<dbReference type="OrthoDB" id="6354873at2759"/>
<evidence type="ECO:0000256" key="5">
    <source>
        <dbReference type="SAM" id="Phobius"/>
    </source>
</evidence>
<feature type="transmembrane region" description="Helical" evidence="5">
    <location>
        <begin position="120"/>
        <end position="139"/>
    </location>
</feature>
<dbReference type="Proteomes" id="UP000076842">
    <property type="component" value="Unassembled WGS sequence"/>
</dbReference>
<dbReference type="AlphaFoldDB" id="A0A165D8X6"/>
<comment type="subcellular location">
    <subcellularLocation>
        <location evidence="1">Membrane</location>
    </subcellularLocation>
</comment>
<organism evidence="7 8">
    <name type="scientific">Calocera cornea HHB12733</name>
    <dbReference type="NCBI Taxonomy" id="1353952"/>
    <lineage>
        <taxon>Eukaryota</taxon>
        <taxon>Fungi</taxon>
        <taxon>Dikarya</taxon>
        <taxon>Basidiomycota</taxon>
        <taxon>Agaricomycotina</taxon>
        <taxon>Dacrymycetes</taxon>
        <taxon>Dacrymycetales</taxon>
        <taxon>Dacrymycetaceae</taxon>
        <taxon>Calocera</taxon>
    </lineage>
</organism>
<sequence length="320" mass="37086">MDVVLEYADYYLLDSLYAKWVPADPLHATSTLSALSNASLPLLNASSPDPFSAYLPQPGVPTSAWPQDHLGRQLLSLSVITMIGINLLYFIFAYASYAFIFDHRLKSHSRYLPNQISKEIRLSVGSFPGMMVLMMPWFLMEVRGYSKLYHRVDEYGWAYFFLSIPLFLLFTDYCIYWIHRGLHHPSVYRYIHKPHHKWIVPTPFASHAFHPLDGTAQGMPYHFFIFLFPLQRHLYLGLFVFVNVWTILIHDGDMLVDHPLLRFINGPAHHTLHHIYFTVNYGQYFTWADWVGGSFKQPGKELDPLLDALENMKKKGGKAE</sequence>
<dbReference type="PANTHER" id="PTHR11863">
    <property type="entry name" value="STEROL DESATURASE"/>
    <property type="match status" value="1"/>
</dbReference>
<dbReference type="STRING" id="1353952.A0A165D8X6"/>
<proteinExistence type="predicted"/>
<dbReference type="InterPro" id="IPR006694">
    <property type="entry name" value="Fatty_acid_hydroxylase"/>
</dbReference>
<evidence type="ECO:0000256" key="1">
    <source>
        <dbReference type="ARBA" id="ARBA00004370"/>
    </source>
</evidence>
<feature type="domain" description="Fatty acid hydroxylase" evidence="6">
    <location>
        <begin position="165"/>
        <end position="293"/>
    </location>
</feature>
<evidence type="ECO:0000313" key="8">
    <source>
        <dbReference type="Proteomes" id="UP000076842"/>
    </source>
</evidence>
<dbReference type="GO" id="GO:0005506">
    <property type="term" value="F:iron ion binding"/>
    <property type="evidence" value="ECO:0007669"/>
    <property type="project" value="InterPro"/>
</dbReference>
<evidence type="ECO:0000256" key="3">
    <source>
        <dbReference type="ARBA" id="ARBA00022989"/>
    </source>
</evidence>
<feature type="transmembrane region" description="Helical" evidence="5">
    <location>
        <begin position="233"/>
        <end position="250"/>
    </location>
</feature>
<dbReference type="InParanoid" id="A0A165D8X6"/>
<evidence type="ECO:0000313" key="7">
    <source>
        <dbReference type="EMBL" id="KZT52311.1"/>
    </source>
</evidence>
<dbReference type="InterPro" id="IPR050307">
    <property type="entry name" value="Sterol_Desaturase_Related"/>
</dbReference>
<accession>A0A165D8X6</accession>
<dbReference type="GO" id="GO:0008610">
    <property type="term" value="P:lipid biosynthetic process"/>
    <property type="evidence" value="ECO:0007669"/>
    <property type="project" value="InterPro"/>
</dbReference>
<evidence type="ECO:0000256" key="4">
    <source>
        <dbReference type="ARBA" id="ARBA00023136"/>
    </source>
</evidence>
<feature type="transmembrane region" description="Helical" evidence="5">
    <location>
        <begin position="74"/>
        <end position="100"/>
    </location>
</feature>
<dbReference type="GO" id="GO:0016491">
    <property type="term" value="F:oxidoreductase activity"/>
    <property type="evidence" value="ECO:0007669"/>
    <property type="project" value="InterPro"/>
</dbReference>
<dbReference type="FunCoup" id="A0A165D8X6">
    <property type="interactions" value="131"/>
</dbReference>
<dbReference type="EMBL" id="KV424070">
    <property type="protein sequence ID" value="KZT52311.1"/>
    <property type="molecule type" value="Genomic_DNA"/>
</dbReference>
<keyword evidence="4 5" id="KW-0472">Membrane</keyword>
<protein>
    <recommendedName>
        <fullName evidence="6">Fatty acid hydroxylase domain-containing protein</fullName>
    </recommendedName>
</protein>
<gene>
    <name evidence="7" type="ORF">CALCODRAFT_441772</name>
</gene>
<evidence type="ECO:0000256" key="2">
    <source>
        <dbReference type="ARBA" id="ARBA00022692"/>
    </source>
</evidence>
<keyword evidence="8" id="KW-1185">Reference proteome</keyword>
<keyword evidence="2 5" id="KW-0812">Transmembrane</keyword>
<keyword evidence="3 5" id="KW-1133">Transmembrane helix</keyword>
<dbReference type="Pfam" id="PF04116">
    <property type="entry name" value="FA_hydroxylase"/>
    <property type="match status" value="1"/>
</dbReference>
<feature type="transmembrane region" description="Helical" evidence="5">
    <location>
        <begin position="159"/>
        <end position="179"/>
    </location>
</feature>